<name>A0A7C8MY95_ORBOL</name>
<evidence type="ECO:0000313" key="2">
    <source>
        <dbReference type="Proteomes" id="UP000475325"/>
    </source>
</evidence>
<reference evidence="1 2" key="1">
    <citation type="submission" date="2019-06" db="EMBL/GenBank/DDBJ databases">
        <authorList>
            <person name="Palmer J.M."/>
        </authorList>
    </citation>
    <scope>NUCLEOTIDE SEQUENCE [LARGE SCALE GENOMIC DNA]</scope>
    <source>
        <strain evidence="1 2">TWF102</strain>
    </source>
</reference>
<gene>
    <name evidence="1" type="ORF">TWF102_011310</name>
</gene>
<comment type="caution">
    <text evidence="1">The sequence shown here is derived from an EMBL/GenBank/DDBJ whole genome shotgun (WGS) entry which is preliminary data.</text>
</comment>
<dbReference type="AlphaFoldDB" id="A0A7C8MY95"/>
<accession>A0A7C8MY95</accession>
<proteinExistence type="predicted"/>
<protein>
    <submittedName>
        <fullName evidence="1">Uncharacterized protein</fullName>
    </submittedName>
</protein>
<organism evidence="1 2">
    <name type="scientific">Orbilia oligospora</name>
    <name type="common">Nematode-trapping fungus</name>
    <name type="synonym">Arthrobotrys oligospora</name>
    <dbReference type="NCBI Taxonomy" id="2813651"/>
    <lineage>
        <taxon>Eukaryota</taxon>
        <taxon>Fungi</taxon>
        <taxon>Dikarya</taxon>
        <taxon>Ascomycota</taxon>
        <taxon>Pezizomycotina</taxon>
        <taxon>Orbiliomycetes</taxon>
        <taxon>Orbiliales</taxon>
        <taxon>Orbiliaceae</taxon>
        <taxon>Orbilia</taxon>
    </lineage>
</organism>
<evidence type="ECO:0000313" key="1">
    <source>
        <dbReference type="EMBL" id="KAF3085681.1"/>
    </source>
</evidence>
<dbReference type="Proteomes" id="UP000475325">
    <property type="component" value="Unassembled WGS sequence"/>
</dbReference>
<dbReference type="EMBL" id="WIQW01000088">
    <property type="protein sequence ID" value="KAF3085681.1"/>
    <property type="molecule type" value="Genomic_DNA"/>
</dbReference>
<sequence>MLCCTELGVELGYISIYVFTPNVQFKSVTLFGPNPGNDWGPVQSLGIHSIVRRSEKERRGYKDISIGKNLVDSFEHLGGSVILTANLVFGLDFPSGAGDVDVIIVDEP</sequence>